<feature type="domain" description="Calcineurin-like phosphoesterase" evidence="4">
    <location>
        <begin position="168"/>
        <end position="377"/>
    </location>
</feature>
<gene>
    <name evidence="7" type="ORF">LRAMOSA00919</name>
</gene>
<proteinExistence type="inferred from homology"/>
<keyword evidence="2" id="KW-0325">Glycoprotein</keyword>
<dbReference type="OrthoDB" id="45007at2759"/>
<evidence type="ECO:0000259" key="5">
    <source>
        <dbReference type="Pfam" id="PF14008"/>
    </source>
</evidence>
<keyword evidence="3" id="KW-0378">Hydrolase</keyword>
<dbReference type="EC" id="3.1.3.2" evidence="3"/>
<dbReference type="InterPro" id="IPR004843">
    <property type="entry name" value="Calcineurin-like_PHP"/>
</dbReference>
<evidence type="ECO:0000256" key="1">
    <source>
        <dbReference type="ARBA" id="ARBA00022729"/>
    </source>
</evidence>
<accession>A0A077W7Z4</accession>
<dbReference type="InterPro" id="IPR015914">
    <property type="entry name" value="PAPs_N"/>
</dbReference>
<sequence length="477" mass="53777">MLLATAIPIAGPSYRKRASNPNSQPKEACIGCPGVWSIPDPYNTLNNADWNITYGPTQPQQLHFSFASDTAYARFQFSTLAASPRSYLKYWPVEQQGEPTIVTTEDWTFVDGGAQHRQLYMHQATTKRLEAGCKYQYQVGSQSSTTGSVQWSPIYDFHTASNSEEFEFLIAGDLGVSKAVALPHLITATQSQNYDFIVNVGDQAYDFADFDGVKGDQYMNMMQAVYGRLSYQGVQGNHEIAYDGSHYKNRFKTVPYEESGYKNPLLYSYNHKSIHFVFFSTELYFPGTYSDNEQELREALAWLENDLSSVDRNKQPWIIFVTHRPIYCTAEKEGCTNEGEMIRNGKIGKDGKRWGALEPILQNHKVDLYLSGHVHSYERTWPVADNRATSMDYENPSSMVALIVGNAGEPQGNAGYNPTFEEQFPDWKAFHYAGYGFSTVKASPSSLEFTHIEAKLDGSLGSVIDQFTIHKEQDTEN</sequence>
<dbReference type="SUPFAM" id="SSF56300">
    <property type="entry name" value="Metallo-dependent phosphatases"/>
    <property type="match status" value="1"/>
</dbReference>
<evidence type="ECO:0000259" key="4">
    <source>
        <dbReference type="Pfam" id="PF00149"/>
    </source>
</evidence>
<feature type="domain" description="Purple acid phosphatase C-terminal" evidence="5">
    <location>
        <begin position="399"/>
        <end position="465"/>
    </location>
</feature>
<dbReference type="CDD" id="cd00839">
    <property type="entry name" value="MPP_PAPs"/>
    <property type="match status" value="1"/>
</dbReference>
<keyword evidence="1" id="KW-0732">Signal</keyword>
<evidence type="ECO:0000256" key="3">
    <source>
        <dbReference type="RuleBase" id="RU361203"/>
    </source>
</evidence>
<evidence type="ECO:0000256" key="2">
    <source>
        <dbReference type="ARBA" id="ARBA00023180"/>
    </source>
</evidence>
<dbReference type="PANTHER" id="PTHR45867">
    <property type="entry name" value="PURPLE ACID PHOSPHATASE"/>
    <property type="match status" value="1"/>
</dbReference>
<dbReference type="GO" id="GO:0046872">
    <property type="term" value="F:metal ion binding"/>
    <property type="evidence" value="ECO:0007669"/>
    <property type="project" value="InterPro"/>
</dbReference>
<dbReference type="EMBL" id="LK023313">
    <property type="protein sequence ID" value="CDS03517.1"/>
    <property type="molecule type" value="Genomic_DNA"/>
</dbReference>
<dbReference type="InterPro" id="IPR029052">
    <property type="entry name" value="Metallo-depent_PP-like"/>
</dbReference>
<dbReference type="InterPro" id="IPR041792">
    <property type="entry name" value="MPP_PAP"/>
</dbReference>
<dbReference type="Pfam" id="PF16656">
    <property type="entry name" value="Pur_ac_phosph_N"/>
    <property type="match status" value="1"/>
</dbReference>
<dbReference type="SUPFAM" id="SSF49363">
    <property type="entry name" value="Purple acid phosphatase, N-terminal domain"/>
    <property type="match status" value="1"/>
</dbReference>
<evidence type="ECO:0000313" key="7">
    <source>
        <dbReference type="EMBL" id="CDS03517.1"/>
    </source>
</evidence>
<dbReference type="Pfam" id="PF14008">
    <property type="entry name" value="Metallophos_C"/>
    <property type="match status" value="1"/>
</dbReference>
<dbReference type="Pfam" id="PF00149">
    <property type="entry name" value="Metallophos"/>
    <property type="match status" value="1"/>
</dbReference>
<feature type="domain" description="Purple acid phosphatase N-terminal" evidence="6">
    <location>
        <begin position="59"/>
        <end position="159"/>
    </location>
</feature>
<comment type="catalytic activity">
    <reaction evidence="3">
        <text>a phosphate monoester + H2O = an alcohol + phosphate</text>
        <dbReference type="Rhea" id="RHEA:15017"/>
        <dbReference type="ChEBI" id="CHEBI:15377"/>
        <dbReference type="ChEBI" id="CHEBI:30879"/>
        <dbReference type="ChEBI" id="CHEBI:43474"/>
        <dbReference type="ChEBI" id="CHEBI:67140"/>
        <dbReference type="EC" id="3.1.3.2"/>
    </reaction>
</comment>
<dbReference type="GO" id="GO:0003993">
    <property type="term" value="F:acid phosphatase activity"/>
    <property type="evidence" value="ECO:0007669"/>
    <property type="project" value="UniProtKB-EC"/>
</dbReference>
<name>A0A077W7Z4_9FUNG</name>
<dbReference type="PANTHER" id="PTHR45867:SF3">
    <property type="entry name" value="ACID PHOSPHATASE TYPE 7"/>
    <property type="match status" value="1"/>
</dbReference>
<protein>
    <recommendedName>
        <fullName evidence="3">Purple acid phosphatase</fullName>
        <ecNumber evidence="3">3.1.3.2</ecNumber>
    </recommendedName>
</protein>
<dbReference type="Gene3D" id="3.60.21.10">
    <property type="match status" value="1"/>
</dbReference>
<dbReference type="InterPro" id="IPR025733">
    <property type="entry name" value="PAPs_C"/>
</dbReference>
<organism evidence="7">
    <name type="scientific">Lichtheimia ramosa</name>
    <dbReference type="NCBI Taxonomy" id="688394"/>
    <lineage>
        <taxon>Eukaryota</taxon>
        <taxon>Fungi</taxon>
        <taxon>Fungi incertae sedis</taxon>
        <taxon>Mucoromycota</taxon>
        <taxon>Mucoromycotina</taxon>
        <taxon>Mucoromycetes</taxon>
        <taxon>Mucorales</taxon>
        <taxon>Lichtheimiaceae</taxon>
        <taxon>Lichtheimia</taxon>
    </lineage>
</organism>
<comment type="similarity">
    <text evidence="3">Belongs to the metallophosphoesterase superfamily. Purple acid phosphatase family.</text>
</comment>
<evidence type="ECO:0000259" key="6">
    <source>
        <dbReference type="Pfam" id="PF16656"/>
    </source>
</evidence>
<dbReference type="Gene3D" id="2.60.40.380">
    <property type="entry name" value="Purple acid phosphatase-like, N-terminal"/>
    <property type="match status" value="1"/>
</dbReference>
<dbReference type="AlphaFoldDB" id="A0A077W7Z4"/>
<reference evidence="7" key="1">
    <citation type="journal article" date="2014" name="Genome Announc.">
        <title>De novo whole-genome sequence and genome annotation of Lichtheimia ramosa.</title>
        <authorList>
            <person name="Linde J."/>
            <person name="Schwartze V."/>
            <person name="Binder U."/>
            <person name="Lass-Florl C."/>
            <person name="Voigt K."/>
            <person name="Horn F."/>
        </authorList>
    </citation>
    <scope>NUCLEOTIDE SEQUENCE</scope>
    <source>
        <strain evidence="7">JMRC FSU:6197</strain>
    </source>
</reference>
<dbReference type="InterPro" id="IPR008963">
    <property type="entry name" value="Purple_acid_Pase-like_N"/>
</dbReference>